<dbReference type="OrthoDB" id="3341102at2759"/>
<evidence type="ECO:0000313" key="3">
    <source>
        <dbReference type="Proteomes" id="UP000297245"/>
    </source>
</evidence>
<name>A0A4S8LTI4_DENBC</name>
<sequence>MKPSLLEQSFHDGSKFHASNSFVRGFLHDALQWSRRKGTRVAQTKPNDWEDQCKRSVFRKAYLIKEYDILPALYVNSNQTQVLYAPGDKMTWDEQGSKQVDLVGGEEKRAFTAMVSVAADGTLLPFQAIYSGKSARSAPDKSSPGYDEATQAGIRFEYSGTATYWSNINTMKSYVNNILAPYFANAKTTLGRPQSQRTIWQLDVWSVQRSQEFRAWMKSTHPTIFLDYVPGGCTSVAQPCDVAMQRPFKQSIKKSYHEDIVNEALSQIKAEVKVVIFDKRVHVHRN</sequence>
<keyword evidence="3" id="KW-1185">Reference proteome</keyword>
<dbReference type="AlphaFoldDB" id="A0A4S8LTI4"/>
<gene>
    <name evidence="2" type="ORF">K435DRAFT_671417</name>
</gene>
<evidence type="ECO:0000313" key="2">
    <source>
        <dbReference type="EMBL" id="THU92847.1"/>
    </source>
</evidence>
<organism evidence="2 3">
    <name type="scientific">Dendrothele bispora (strain CBS 962.96)</name>
    <dbReference type="NCBI Taxonomy" id="1314807"/>
    <lineage>
        <taxon>Eukaryota</taxon>
        <taxon>Fungi</taxon>
        <taxon>Dikarya</taxon>
        <taxon>Basidiomycota</taxon>
        <taxon>Agaricomycotina</taxon>
        <taxon>Agaricomycetes</taxon>
        <taxon>Agaricomycetidae</taxon>
        <taxon>Agaricales</taxon>
        <taxon>Agaricales incertae sedis</taxon>
        <taxon>Dendrothele</taxon>
    </lineage>
</organism>
<proteinExistence type="predicted"/>
<accession>A0A4S8LTI4</accession>
<dbReference type="EMBL" id="ML179266">
    <property type="protein sequence ID" value="THU92847.1"/>
    <property type="molecule type" value="Genomic_DNA"/>
</dbReference>
<reference evidence="2 3" key="1">
    <citation type="journal article" date="2019" name="Nat. Ecol. Evol.">
        <title>Megaphylogeny resolves global patterns of mushroom evolution.</title>
        <authorList>
            <person name="Varga T."/>
            <person name="Krizsan K."/>
            <person name="Foldi C."/>
            <person name="Dima B."/>
            <person name="Sanchez-Garcia M."/>
            <person name="Sanchez-Ramirez S."/>
            <person name="Szollosi G.J."/>
            <person name="Szarkandi J.G."/>
            <person name="Papp V."/>
            <person name="Albert L."/>
            <person name="Andreopoulos W."/>
            <person name="Angelini C."/>
            <person name="Antonin V."/>
            <person name="Barry K.W."/>
            <person name="Bougher N.L."/>
            <person name="Buchanan P."/>
            <person name="Buyck B."/>
            <person name="Bense V."/>
            <person name="Catcheside P."/>
            <person name="Chovatia M."/>
            <person name="Cooper J."/>
            <person name="Damon W."/>
            <person name="Desjardin D."/>
            <person name="Finy P."/>
            <person name="Geml J."/>
            <person name="Haridas S."/>
            <person name="Hughes K."/>
            <person name="Justo A."/>
            <person name="Karasinski D."/>
            <person name="Kautmanova I."/>
            <person name="Kiss B."/>
            <person name="Kocsube S."/>
            <person name="Kotiranta H."/>
            <person name="LaButti K.M."/>
            <person name="Lechner B.E."/>
            <person name="Liimatainen K."/>
            <person name="Lipzen A."/>
            <person name="Lukacs Z."/>
            <person name="Mihaltcheva S."/>
            <person name="Morgado L.N."/>
            <person name="Niskanen T."/>
            <person name="Noordeloos M.E."/>
            <person name="Ohm R.A."/>
            <person name="Ortiz-Santana B."/>
            <person name="Ovrebo C."/>
            <person name="Racz N."/>
            <person name="Riley R."/>
            <person name="Savchenko A."/>
            <person name="Shiryaev A."/>
            <person name="Soop K."/>
            <person name="Spirin V."/>
            <person name="Szebenyi C."/>
            <person name="Tomsovsky M."/>
            <person name="Tulloss R.E."/>
            <person name="Uehling J."/>
            <person name="Grigoriev I.V."/>
            <person name="Vagvolgyi C."/>
            <person name="Papp T."/>
            <person name="Martin F.M."/>
            <person name="Miettinen O."/>
            <person name="Hibbett D.S."/>
            <person name="Nagy L.G."/>
        </authorList>
    </citation>
    <scope>NUCLEOTIDE SEQUENCE [LARGE SCALE GENOMIC DNA]</scope>
    <source>
        <strain evidence="2 3">CBS 962.96</strain>
    </source>
</reference>
<dbReference type="Pfam" id="PF03184">
    <property type="entry name" value="DDE_1"/>
    <property type="match status" value="1"/>
</dbReference>
<dbReference type="InterPro" id="IPR004875">
    <property type="entry name" value="DDE_SF_endonuclease_dom"/>
</dbReference>
<protein>
    <recommendedName>
        <fullName evidence="1">DDE-1 domain-containing protein</fullName>
    </recommendedName>
</protein>
<feature type="domain" description="DDE-1" evidence="1">
    <location>
        <begin position="110"/>
        <end position="269"/>
    </location>
</feature>
<dbReference type="Proteomes" id="UP000297245">
    <property type="component" value="Unassembled WGS sequence"/>
</dbReference>
<dbReference type="GO" id="GO:0003676">
    <property type="term" value="F:nucleic acid binding"/>
    <property type="evidence" value="ECO:0007669"/>
    <property type="project" value="InterPro"/>
</dbReference>
<evidence type="ECO:0000259" key="1">
    <source>
        <dbReference type="Pfam" id="PF03184"/>
    </source>
</evidence>